<feature type="binding site" evidence="8">
    <location>
        <position position="445"/>
    </location>
    <ligand>
        <name>Zn(2+)</name>
        <dbReference type="ChEBI" id="CHEBI:29105"/>
        <label>1</label>
    </ligand>
</feature>
<feature type="binding site" evidence="8">
    <location>
        <position position="482"/>
    </location>
    <ligand>
        <name>Zn(2+)</name>
        <dbReference type="ChEBI" id="CHEBI:29105"/>
        <label>1</label>
    </ligand>
</feature>
<comment type="subunit">
    <text evidence="8">Component of the replication restart primosome.</text>
</comment>
<gene>
    <name evidence="8 10" type="primary">priA</name>
    <name evidence="10" type="ORF">OC680_00465</name>
</gene>
<comment type="function">
    <text evidence="8">Initiates the restart of stalled replication forks, which reloads the replicative helicase on sites other than the origin of replication. Recognizes and binds to abandoned replication forks and remodels them to uncover a helicase loading site. Promotes assembly of the primosome at these replication forks.</text>
</comment>
<evidence type="ECO:0000256" key="5">
    <source>
        <dbReference type="ARBA" id="ARBA00022833"/>
    </source>
</evidence>
<feature type="binding site" evidence="8">
    <location>
        <position position="451"/>
    </location>
    <ligand>
        <name>Zn(2+)</name>
        <dbReference type="ChEBI" id="CHEBI:29105"/>
        <label>2</label>
    </ligand>
</feature>
<comment type="catalytic activity">
    <reaction evidence="8">
        <text>ATP + H2O = ADP + phosphate + H(+)</text>
        <dbReference type="Rhea" id="RHEA:13065"/>
        <dbReference type="ChEBI" id="CHEBI:15377"/>
        <dbReference type="ChEBI" id="CHEBI:15378"/>
        <dbReference type="ChEBI" id="CHEBI:30616"/>
        <dbReference type="ChEBI" id="CHEBI:43474"/>
        <dbReference type="ChEBI" id="CHEBI:456216"/>
        <dbReference type="EC" id="5.6.2.4"/>
    </reaction>
</comment>
<evidence type="ECO:0000313" key="10">
    <source>
        <dbReference type="EMBL" id="MDO8167957.1"/>
    </source>
</evidence>
<evidence type="ECO:0000256" key="8">
    <source>
        <dbReference type="HAMAP-Rule" id="MF_00983"/>
    </source>
</evidence>
<evidence type="ECO:0000256" key="1">
    <source>
        <dbReference type="ARBA" id="ARBA00022515"/>
    </source>
</evidence>
<keyword evidence="4 8" id="KW-0547">Nucleotide-binding</keyword>
<evidence type="ECO:0000256" key="3">
    <source>
        <dbReference type="ARBA" id="ARBA00022723"/>
    </source>
</evidence>
<dbReference type="Gene3D" id="3.40.50.300">
    <property type="entry name" value="P-loop containing nucleotide triphosphate hydrolases"/>
    <property type="match status" value="1"/>
</dbReference>
<feature type="binding site" evidence="8">
    <location>
        <position position="454"/>
    </location>
    <ligand>
        <name>Zn(2+)</name>
        <dbReference type="ChEBI" id="CHEBI:29105"/>
        <label>2</label>
    </ligand>
</feature>
<dbReference type="Pfam" id="PF17764">
    <property type="entry name" value="PriA_3primeBD"/>
    <property type="match status" value="1"/>
</dbReference>
<feature type="binding site" evidence="8">
    <location>
        <position position="442"/>
    </location>
    <ligand>
        <name>Zn(2+)</name>
        <dbReference type="ChEBI" id="CHEBI:29105"/>
        <label>1</label>
    </ligand>
</feature>
<keyword evidence="2 8" id="KW-0235">DNA replication</keyword>
<dbReference type="Proteomes" id="UP001172036">
    <property type="component" value="Unassembled WGS sequence"/>
</dbReference>
<organism evidence="10 11">
    <name type="scientific">Candidatus Phytoplasma melaleucae</name>
    <dbReference type="NCBI Taxonomy" id="2982630"/>
    <lineage>
        <taxon>Bacteria</taxon>
        <taxon>Bacillati</taxon>
        <taxon>Mycoplasmatota</taxon>
        <taxon>Mollicutes</taxon>
        <taxon>Acholeplasmatales</taxon>
        <taxon>Acholeplasmataceae</taxon>
        <taxon>Candidatus Phytoplasma</taxon>
    </lineage>
</organism>
<dbReference type="InterPro" id="IPR011545">
    <property type="entry name" value="DEAD/DEAH_box_helicase_dom"/>
</dbReference>
<keyword evidence="1 8" id="KW-0639">Primosome</keyword>
<keyword evidence="11" id="KW-1185">Reference proteome</keyword>
<dbReference type="InterPro" id="IPR005259">
    <property type="entry name" value="PriA"/>
</dbReference>
<comment type="caution">
    <text evidence="10">The sequence shown here is derived from an EMBL/GenBank/DDBJ whole genome shotgun (WGS) entry which is preliminary data.</text>
</comment>
<dbReference type="Pfam" id="PF00270">
    <property type="entry name" value="DEAD"/>
    <property type="match status" value="1"/>
</dbReference>
<name>A0ABT9DCY8_9MOLU</name>
<dbReference type="EC" id="5.6.2.4" evidence="8"/>
<comment type="similarity">
    <text evidence="8">Belongs to the helicase family. PriA subfamily.</text>
</comment>
<keyword evidence="5 8" id="KW-0862">Zinc</keyword>
<evidence type="ECO:0000259" key="9">
    <source>
        <dbReference type="PROSITE" id="PS51192"/>
    </source>
</evidence>
<feature type="binding site" evidence="8">
    <location>
        <position position="472"/>
    </location>
    <ligand>
        <name>Zn(2+)</name>
        <dbReference type="ChEBI" id="CHEBI:29105"/>
        <label>2</label>
    </ligand>
</feature>
<dbReference type="InterPro" id="IPR027417">
    <property type="entry name" value="P-loop_NTPase"/>
</dbReference>
<feature type="domain" description="Helicase ATP-binding" evidence="9">
    <location>
        <begin position="237"/>
        <end position="383"/>
    </location>
</feature>
<feature type="binding site" evidence="8">
    <location>
        <position position="485"/>
    </location>
    <ligand>
        <name>Zn(2+)</name>
        <dbReference type="ChEBI" id="CHEBI:29105"/>
        <label>1</label>
    </ligand>
</feature>
<dbReference type="NCBIfam" id="TIGR00595">
    <property type="entry name" value="priA"/>
    <property type="match status" value="1"/>
</dbReference>
<comment type="cofactor">
    <cofactor evidence="8">
        <name>Zn(2+)</name>
        <dbReference type="ChEBI" id="CHEBI:29105"/>
    </cofactor>
    <text evidence="8">Binds 2 zinc ions per subunit.</text>
</comment>
<keyword evidence="7 8" id="KW-0238">DNA-binding</keyword>
<sequence length="733" mass="86302">MIAEILIDLGNASLNKCFDYTIPANLIHLVQKGIRVVVYFNNVLRLGYIVDVKEKSLFANKPIIEILDKTPILNQELFLLIDEILKVPFSVKVAAYRTVLPKSFLVSYVKKIIFLQPDLIPINIKQYLQKNKFLLNTKNYGLMKQVMQLKARNIIKMFTIPKKELLSLSYDNMKTLIEQEREHHIMDLADLHGTLYITPPKTIILNEQQQALWNKINFFTYQTYLFYHEHDPDKMQIYFKLIEQNLINNRQVLILLPEIILIKSFVKEIRKIFKNISISILNGDLNKLENFRRNIEIHQQKIDLVIGTRIAIFAPLHKLGIIIIDEEHNEAFIEKDRIPNYDTKELARIRAVYHQIPLILSSFAPSLESYYKVKLNEYQSLILKNQKYQIPMKLIDMKQELKNNNFSPFSVLLMQTLIRNIQTKKKSLLFINSKGFAPFVLCRFCNYVPKCRKCYQSLRFYHSENSLKCGLCNYKEIFCVKCPYCLQNALRSVSLGIEYIESFLKQKFPLANILRLDSNTFPVFKLKQYEKILKDSEQTQIDIFLGTQMITKNLPLPHISLVGVIMTDILLNIPHFTAAEKTFQLLIQMARKCIKENSIIIVQSYNIQHYVLQSAVNYDIDYFYSRALKERKIYNYPPFVFVSQILIMHKYFKKAWDIAHQIKIILAHNGLSKIKILGPYVPFISEKNVSHKSVYRVFLTLKYINWPLDLNFLKKYKFHKDAFILFNRFANVL</sequence>
<evidence type="ECO:0000256" key="2">
    <source>
        <dbReference type="ARBA" id="ARBA00022705"/>
    </source>
</evidence>
<dbReference type="PROSITE" id="PS51192">
    <property type="entry name" value="HELICASE_ATP_BIND_1"/>
    <property type="match status" value="1"/>
</dbReference>
<dbReference type="InterPro" id="IPR042115">
    <property type="entry name" value="PriA_3primeBD_sf"/>
</dbReference>
<dbReference type="EMBL" id="JAOSID010000002">
    <property type="protein sequence ID" value="MDO8167957.1"/>
    <property type="molecule type" value="Genomic_DNA"/>
</dbReference>
<dbReference type="SUPFAM" id="SSF52540">
    <property type="entry name" value="P-loop containing nucleoside triphosphate hydrolases"/>
    <property type="match status" value="2"/>
</dbReference>
<dbReference type="PANTHER" id="PTHR30580:SF0">
    <property type="entry name" value="PRIMOSOMAL PROTEIN N"/>
    <property type="match status" value="1"/>
</dbReference>
<evidence type="ECO:0000313" key="11">
    <source>
        <dbReference type="Proteomes" id="UP001172036"/>
    </source>
</evidence>
<keyword evidence="6 8" id="KW-0067">ATP-binding</keyword>
<dbReference type="InterPro" id="IPR014001">
    <property type="entry name" value="Helicase_ATP-bd"/>
</dbReference>
<dbReference type="InterPro" id="IPR041222">
    <property type="entry name" value="PriA_3primeBD"/>
</dbReference>
<dbReference type="HAMAP" id="MF_00983">
    <property type="entry name" value="PriA"/>
    <property type="match status" value="1"/>
</dbReference>
<dbReference type="RefSeq" id="WP_304515162.1">
    <property type="nucleotide sequence ID" value="NZ_JAOSID010000002.1"/>
</dbReference>
<proteinExistence type="inferred from homology"/>
<evidence type="ECO:0000256" key="7">
    <source>
        <dbReference type="ARBA" id="ARBA00023125"/>
    </source>
</evidence>
<reference evidence="10 11" key="1">
    <citation type="journal article" date="2023" name="Int. J. Syst. Evol. Microbiol.">
        <title>The observation of taxonomic boundaries for the 16SrII and 16SrXXV phytoplasmas using genome-based delimitation.</title>
        <authorList>
            <person name="Rodrigues Jardim B."/>
            <person name="Tran-Nguyen L.T.T."/>
            <person name="Gambley C."/>
            <person name="Al-Sadi A.M."/>
            <person name="Al-Subhi A.M."/>
            <person name="Foissac X."/>
            <person name="Salar P."/>
            <person name="Cai H."/>
            <person name="Yang J.Y."/>
            <person name="Davis R."/>
            <person name="Jones L."/>
            <person name="Rodoni B."/>
            <person name="Constable F.E."/>
        </authorList>
    </citation>
    <scope>NUCLEOTIDE SEQUENCE [LARGE SCALE GENOMIC DNA]</scope>
    <source>
        <strain evidence="10">BAWM-155c</strain>
    </source>
</reference>
<evidence type="ECO:0000256" key="6">
    <source>
        <dbReference type="ARBA" id="ARBA00022840"/>
    </source>
</evidence>
<comment type="catalytic activity">
    <reaction evidence="8">
        <text>Couples ATP hydrolysis with the unwinding of duplex DNA by translocating in the 3'-5' direction.</text>
        <dbReference type="EC" id="5.6.2.4"/>
    </reaction>
</comment>
<keyword evidence="8" id="KW-0413">Isomerase</keyword>
<dbReference type="PANTHER" id="PTHR30580">
    <property type="entry name" value="PRIMOSOMAL PROTEIN N"/>
    <property type="match status" value="1"/>
</dbReference>
<protein>
    <recommendedName>
        <fullName evidence="8">Replication restart protein PriA</fullName>
    </recommendedName>
    <alternativeName>
        <fullName evidence="8">ATP-dependent DNA helicase PriA</fullName>
        <ecNumber evidence="8">5.6.2.4</ecNumber>
    </alternativeName>
    <alternativeName>
        <fullName evidence="8">DNA 3'-5' helicase PriA</fullName>
    </alternativeName>
</protein>
<dbReference type="Gene3D" id="3.40.1440.60">
    <property type="entry name" value="PriA, 3(prime) DNA-binding domain"/>
    <property type="match status" value="1"/>
</dbReference>
<keyword evidence="3 8" id="KW-0479">Metal-binding</keyword>
<keyword evidence="8" id="KW-0378">Hydrolase</keyword>
<accession>A0ABT9DCY8</accession>
<keyword evidence="8" id="KW-0347">Helicase</keyword>
<feature type="binding site" evidence="8">
    <location>
        <position position="469"/>
    </location>
    <ligand>
        <name>Zn(2+)</name>
        <dbReference type="ChEBI" id="CHEBI:29105"/>
        <label>2</label>
    </ligand>
</feature>
<evidence type="ECO:0000256" key="4">
    <source>
        <dbReference type="ARBA" id="ARBA00022741"/>
    </source>
</evidence>